<organism evidence="2">
    <name type="scientific">marine sediment metagenome</name>
    <dbReference type="NCBI Taxonomy" id="412755"/>
    <lineage>
        <taxon>unclassified sequences</taxon>
        <taxon>metagenomes</taxon>
        <taxon>ecological metagenomes</taxon>
    </lineage>
</organism>
<keyword evidence="1" id="KW-0472">Membrane</keyword>
<evidence type="ECO:0000313" key="2">
    <source>
        <dbReference type="EMBL" id="GAF92835.1"/>
    </source>
</evidence>
<comment type="caution">
    <text evidence="2">The sequence shown here is derived from an EMBL/GenBank/DDBJ whole genome shotgun (WGS) entry which is preliminary data.</text>
</comment>
<dbReference type="AlphaFoldDB" id="X0UWL4"/>
<keyword evidence="1" id="KW-1133">Transmembrane helix</keyword>
<feature type="transmembrane region" description="Helical" evidence="1">
    <location>
        <begin position="24"/>
        <end position="44"/>
    </location>
</feature>
<sequence>MKDENNWNPNEYQGKSKKQVENSAAIMVWCIIAFGAGVVAFALYSGFKVVIDLIIGLF</sequence>
<accession>X0UWL4</accession>
<gene>
    <name evidence="2" type="ORF">S01H1_27829</name>
</gene>
<reference evidence="2" key="1">
    <citation type="journal article" date="2014" name="Front. Microbiol.">
        <title>High frequency of phylogenetically diverse reductive dehalogenase-homologous genes in deep subseafloor sedimentary metagenomes.</title>
        <authorList>
            <person name="Kawai M."/>
            <person name="Futagami T."/>
            <person name="Toyoda A."/>
            <person name="Takaki Y."/>
            <person name="Nishi S."/>
            <person name="Hori S."/>
            <person name="Arai W."/>
            <person name="Tsubouchi T."/>
            <person name="Morono Y."/>
            <person name="Uchiyama I."/>
            <person name="Ito T."/>
            <person name="Fujiyama A."/>
            <person name="Inagaki F."/>
            <person name="Takami H."/>
        </authorList>
    </citation>
    <scope>NUCLEOTIDE SEQUENCE</scope>
    <source>
        <strain evidence="2">Expedition CK06-06</strain>
    </source>
</reference>
<evidence type="ECO:0000256" key="1">
    <source>
        <dbReference type="SAM" id="Phobius"/>
    </source>
</evidence>
<dbReference type="EMBL" id="BARS01016976">
    <property type="protein sequence ID" value="GAF92835.1"/>
    <property type="molecule type" value="Genomic_DNA"/>
</dbReference>
<proteinExistence type="predicted"/>
<name>X0UWL4_9ZZZZ</name>
<keyword evidence="1" id="KW-0812">Transmembrane</keyword>
<protein>
    <submittedName>
        <fullName evidence="2">Uncharacterized protein</fullName>
    </submittedName>
</protein>